<dbReference type="InterPro" id="IPR051044">
    <property type="entry name" value="MAG_DAG_Lipase"/>
</dbReference>
<feature type="domain" description="Serine aminopeptidase S33" evidence="1">
    <location>
        <begin position="24"/>
        <end position="290"/>
    </location>
</feature>
<protein>
    <submittedName>
        <fullName evidence="2">Lysophospholipase</fullName>
    </submittedName>
</protein>
<dbReference type="RefSeq" id="WP_025363206.1">
    <property type="nucleotide sequence ID" value="NZ_CP006681.1"/>
</dbReference>
<accession>W6A7L3</accession>
<evidence type="ECO:0000259" key="1">
    <source>
        <dbReference type="Pfam" id="PF12146"/>
    </source>
</evidence>
<dbReference type="InterPro" id="IPR029058">
    <property type="entry name" value="AB_hydrolase_fold"/>
</dbReference>
<organism evidence="2 3">
    <name type="scientific">Spiroplasma culicicola AES-1</name>
    <dbReference type="NCBI Taxonomy" id="1276246"/>
    <lineage>
        <taxon>Bacteria</taxon>
        <taxon>Bacillati</taxon>
        <taxon>Mycoplasmatota</taxon>
        <taxon>Mollicutes</taxon>
        <taxon>Entomoplasmatales</taxon>
        <taxon>Spiroplasmataceae</taxon>
        <taxon>Spiroplasma</taxon>
    </lineage>
</organism>
<dbReference type="Proteomes" id="UP000019267">
    <property type="component" value="Chromosome"/>
</dbReference>
<reference evidence="2 3" key="1">
    <citation type="journal article" date="2014" name="Genome Biol. Evol.">
        <title>Molecular evolution of the substrate utilization strategies and putative virulence factors in mosquito-associated Spiroplasma species.</title>
        <authorList>
            <person name="Chang T.H."/>
            <person name="Lo W.S."/>
            <person name="Ku C."/>
            <person name="Chen L.L."/>
            <person name="Kuo C.H."/>
        </authorList>
    </citation>
    <scope>NUCLEOTIDE SEQUENCE [LARGE SCALE GENOMIC DNA]</scope>
    <source>
        <strain evidence="2">AES-1</strain>
    </source>
</reference>
<dbReference type="InterPro" id="IPR022742">
    <property type="entry name" value="Hydrolase_4"/>
</dbReference>
<dbReference type="PANTHER" id="PTHR11614">
    <property type="entry name" value="PHOSPHOLIPASE-RELATED"/>
    <property type="match status" value="1"/>
</dbReference>
<dbReference type="STRING" id="1276246.SCULI_v1c06300"/>
<dbReference type="PATRIC" id="fig|1276246.3.peg.629"/>
<dbReference type="eggNOG" id="COG2267">
    <property type="taxonomic scope" value="Bacteria"/>
</dbReference>
<evidence type="ECO:0000313" key="3">
    <source>
        <dbReference type="Proteomes" id="UP000019267"/>
    </source>
</evidence>
<dbReference type="HOGENOM" id="CLU_026209_1_0_14"/>
<dbReference type="SUPFAM" id="SSF53474">
    <property type="entry name" value="alpha/beta-Hydrolases"/>
    <property type="match status" value="1"/>
</dbReference>
<dbReference type="Pfam" id="PF12146">
    <property type="entry name" value="Hydrolase_4"/>
    <property type="match status" value="1"/>
</dbReference>
<evidence type="ECO:0000313" key="2">
    <source>
        <dbReference type="EMBL" id="AHI52971.1"/>
    </source>
</evidence>
<proteinExistence type="predicted"/>
<keyword evidence="3" id="KW-1185">Reference proteome</keyword>
<gene>
    <name evidence="2" type="primary">pldB</name>
    <name evidence="2" type="ORF">SCULI_v1c06300</name>
</gene>
<dbReference type="OrthoDB" id="9806902at2"/>
<dbReference type="AlphaFoldDB" id="W6A7L3"/>
<dbReference type="KEGG" id="scq:SCULI_v1c06300"/>
<sequence length="304" mass="35545">MKEITLKGQDNLDLAVFVYDDVKNPIGVVQLVHGSCEHSQRYTEFIEYLNSNDYIVVASDHRGHGKTAQLQNTMLGFFAPNDGWNILIDDLKVINDYIHQNYGDLKITMMGHSMGSFMVRTYLIKYGSTINKAILSGTAWYNPFLMKYAIWFARKRKKKYGQYFRDDFIWSLSYKSFNKKWISHNSTGNEWLSIDEENRIKFSKDLTCGFMFTSTAFLDMFLGIVYNQKRKNMKHVPKDIPVLLISGEDDPVGAFKKGVKKTKKSFDKQKIKTEMIFYKDLRHEIVFDRDKELVFKDVLNFLKS</sequence>
<dbReference type="Gene3D" id="3.40.50.1820">
    <property type="entry name" value="alpha/beta hydrolase"/>
    <property type="match status" value="1"/>
</dbReference>
<dbReference type="EMBL" id="CP006681">
    <property type="protein sequence ID" value="AHI52971.1"/>
    <property type="molecule type" value="Genomic_DNA"/>
</dbReference>
<name>W6A7L3_9MOLU</name>